<dbReference type="EMBL" id="JAGMUU010000024">
    <property type="protein sequence ID" value="KAH7124817.1"/>
    <property type="molecule type" value="Genomic_DNA"/>
</dbReference>
<evidence type="ECO:0000313" key="3">
    <source>
        <dbReference type="Proteomes" id="UP000717696"/>
    </source>
</evidence>
<comment type="caution">
    <text evidence="2">The sequence shown here is derived from an EMBL/GenBank/DDBJ whole genome shotgun (WGS) entry which is preliminary data.</text>
</comment>
<dbReference type="Pfam" id="PF06985">
    <property type="entry name" value="HET"/>
    <property type="match status" value="1"/>
</dbReference>
<dbReference type="AlphaFoldDB" id="A0A9P9ILI5"/>
<gene>
    <name evidence="2" type="ORF">B0J13DRAFT_628132</name>
</gene>
<name>A0A9P9ILI5_9HYPO</name>
<proteinExistence type="predicted"/>
<dbReference type="Proteomes" id="UP000717696">
    <property type="component" value="Unassembled WGS sequence"/>
</dbReference>
<organism evidence="2 3">
    <name type="scientific">Dactylonectria estremocensis</name>
    <dbReference type="NCBI Taxonomy" id="1079267"/>
    <lineage>
        <taxon>Eukaryota</taxon>
        <taxon>Fungi</taxon>
        <taxon>Dikarya</taxon>
        <taxon>Ascomycota</taxon>
        <taxon>Pezizomycotina</taxon>
        <taxon>Sordariomycetes</taxon>
        <taxon>Hypocreomycetidae</taxon>
        <taxon>Hypocreales</taxon>
        <taxon>Nectriaceae</taxon>
        <taxon>Dactylonectria</taxon>
    </lineage>
</organism>
<accession>A0A9P9ILI5</accession>
<dbReference type="OrthoDB" id="194358at2759"/>
<dbReference type="PANTHER" id="PTHR24148:SF73">
    <property type="entry name" value="HET DOMAIN PROTEIN (AFU_ORTHOLOGUE AFUA_8G01020)"/>
    <property type="match status" value="1"/>
</dbReference>
<reference evidence="2" key="1">
    <citation type="journal article" date="2021" name="Nat. Commun.">
        <title>Genetic determinants of endophytism in the Arabidopsis root mycobiome.</title>
        <authorList>
            <person name="Mesny F."/>
            <person name="Miyauchi S."/>
            <person name="Thiergart T."/>
            <person name="Pickel B."/>
            <person name="Atanasova L."/>
            <person name="Karlsson M."/>
            <person name="Huettel B."/>
            <person name="Barry K.W."/>
            <person name="Haridas S."/>
            <person name="Chen C."/>
            <person name="Bauer D."/>
            <person name="Andreopoulos W."/>
            <person name="Pangilinan J."/>
            <person name="LaButti K."/>
            <person name="Riley R."/>
            <person name="Lipzen A."/>
            <person name="Clum A."/>
            <person name="Drula E."/>
            <person name="Henrissat B."/>
            <person name="Kohler A."/>
            <person name="Grigoriev I.V."/>
            <person name="Martin F.M."/>
            <person name="Hacquard S."/>
        </authorList>
    </citation>
    <scope>NUCLEOTIDE SEQUENCE</scope>
    <source>
        <strain evidence="2">MPI-CAGE-AT-0021</strain>
    </source>
</reference>
<dbReference type="InterPro" id="IPR010730">
    <property type="entry name" value="HET"/>
</dbReference>
<protein>
    <submittedName>
        <fullName evidence="2">Heterokaryon incompatibility protein-domain-containing protein</fullName>
    </submittedName>
</protein>
<feature type="domain" description="Heterokaryon incompatibility" evidence="1">
    <location>
        <begin position="36"/>
        <end position="165"/>
    </location>
</feature>
<dbReference type="PANTHER" id="PTHR24148">
    <property type="entry name" value="ANKYRIN REPEAT DOMAIN-CONTAINING PROTEIN 39 HOMOLOG-RELATED"/>
    <property type="match status" value="1"/>
</dbReference>
<dbReference type="InterPro" id="IPR052895">
    <property type="entry name" value="HetReg/Transcr_Mod"/>
</dbReference>
<evidence type="ECO:0000259" key="1">
    <source>
        <dbReference type="Pfam" id="PF06985"/>
    </source>
</evidence>
<sequence>MEQQAVSFQYAPLSGPRMIRVLVLEPARRRNFAFDFEALSYTWGMLPGTQPILCEGRTVLVTPNCEQAILHIRRRTKARRIWIDAICINHQSIEEKNQQAALMGEIYHGATRSIIWLSPNSDPELLKVLRHAARYGHAINEVNRVYRKARKSKEPDLPRIWTIQEFLLAKSAIFLMGDLECPALALYTYYRLGKDLVKRADLEHYCMRNELAKFSQELTRVSTFQSFINVIIQLAAQNNATDPRDKVFGMEAFLKSKLSEVELPNVDYASSLQQAYEEFTLFLIGTTTSLWSLEFLGTPNLNPTASLPG</sequence>
<evidence type="ECO:0000313" key="2">
    <source>
        <dbReference type="EMBL" id="KAH7124817.1"/>
    </source>
</evidence>
<keyword evidence="3" id="KW-1185">Reference proteome</keyword>